<keyword evidence="1" id="KW-1133">Transmembrane helix</keyword>
<gene>
    <name evidence="2" type="ORF">ACFPP9_10050</name>
</gene>
<evidence type="ECO:0008006" key="4">
    <source>
        <dbReference type="Google" id="ProtNLM"/>
    </source>
</evidence>
<evidence type="ECO:0000313" key="3">
    <source>
        <dbReference type="Proteomes" id="UP001596150"/>
    </source>
</evidence>
<keyword evidence="3" id="KW-1185">Reference proteome</keyword>
<proteinExistence type="predicted"/>
<organism evidence="2 3">
    <name type="scientific">Kaistia terrae</name>
    <dbReference type="NCBI Taxonomy" id="537017"/>
    <lineage>
        <taxon>Bacteria</taxon>
        <taxon>Pseudomonadati</taxon>
        <taxon>Pseudomonadota</taxon>
        <taxon>Alphaproteobacteria</taxon>
        <taxon>Hyphomicrobiales</taxon>
        <taxon>Kaistiaceae</taxon>
        <taxon>Kaistia</taxon>
    </lineage>
</organism>
<protein>
    <recommendedName>
        <fullName evidence="4">Holin (3TMs family)</fullName>
    </recommendedName>
</protein>
<evidence type="ECO:0000313" key="2">
    <source>
        <dbReference type="EMBL" id="MFC5516111.1"/>
    </source>
</evidence>
<keyword evidence="1" id="KW-0472">Membrane</keyword>
<comment type="caution">
    <text evidence="2">The sequence shown here is derived from an EMBL/GenBank/DDBJ whole genome shotgun (WGS) entry which is preliminary data.</text>
</comment>
<keyword evidence="1" id="KW-0812">Transmembrane</keyword>
<sequence>MMIRLPTLNPVDIVLGALEGAVNRMVGRADNPLSRDMAPRITKAIVEEIIADPAVIHVANAEPWYASRVTWGAIIAALAPILGFGLGHAISAEDQASLGEVAVAIGTLAGAGLTLYGRWRARAILLGK</sequence>
<accession>A0ABW0PTY9</accession>
<dbReference type="RefSeq" id="WP_266341678.1">
    <property type="nucleotide sequence ID" value="NZ_JAPKNH010000001.1"/>
</dbReference>
<dbReference type="EMBL" id="JBHSML010000003">
    <property type="protein sequence ID" value="MFC5516111.1"/>
    <property type="molecule type" value="Genomic_DNA"/>
</dbReference>
<name>A0ABW0PTY9_9HYPH</name>
<dbReference type="Proteomes" id="UP001596150">
    <property type="component" value="Unassembled WGS sequence"/>
</dbReference>
<reference evidence="3" key="1">
    <citation type="journal article" date="2019" name="Int. J. Syst. Evol. Microbiol.">
        <title>The Global Catalogue of Microorganisms (GCM) 10K type strain sequencing project: providing services to taxonomists for standard genome sequencing and annotation.</title>
        <authorList>
            <consortium name="The Broad Institute Genomics Platform"/>
            <consortium name="The Broad Institute Genome Sequencing Center for Infectious Disease"/>
            <person name="Wu L."/>
            <person name="Ma J."/>
        </authorList>
    </citation>
    <scope>NUCLEOTIDE SEQUENCE [LARGE SCALE GENOMIC DNA]</scope>
    <source>
        <strain evidence="3">KACC 12633</strain>
    </source>
</reference>
<feature type="transmembrane region" description="Helical" evidence="1">
    <location>
        <begin position="96"/>
        <end position="116"/>
    </location>
</feature>
<feature type="transmembrane region" description="Helical" evidence="1">
    <location>
        <begin position="69"/>
        <end position="90"/>
    </location>
</feature>
<evidence type="ECO:0000256" key="1">
    <source>
        <dbReference type="SAM" id="Phobius"/>
    </source>
</evidence>